<evidence type="ECO:0000313" key="1">
    <source>
        <dbReference type="EMBL" id="ABG76846.1"/>
    </source>
</evidence>
<organism evidence="1 2">
    <name type="scientific">Siniperca chuatsi rhabdovirus</name>
    <name type="common">SCRV</name>
    <dbReference type="NCBI Taxonomy" id="373862"/>
    <lineage>
        <taxon>Viruses</taxon>
        <taxon>Riboviria</taxon>
        <taxon>Orthornavirae</taxon>
        <taxon>Negarnaviricota</taxon>
        <taxon>Haploviricotina</taxon>
        <taxon>Monjiviricetes</taxon>
        <taxon>Mononegavirales</taxon>
        <taxon>Rhabdoviridae</taxon>
        <taxon>Alpharhabdovirinae</taxon>
        <taxon>Siniperhavirus</taxon>
        <taxon>Siniperhavirus chuatsi</taxon>
    </lineage>
</organism>
<proteinExistence type="predicted"/>
<dbReference type="KEGG" id="vg:4443089"/>
<dbReference type="GeneID" id="4443089"/>
<name>Q06Z37_SCRV</name>
<gene>
    <name evidence="1" type="primary">Ms</name>
</gene>
<sequence>MQHSHFLIYLARLLLLNVQAYNLVICQCSELAFMHIDDYMCILNY</sequence>
<dbReference type="RefSeq" id="YP_802940.1">
    <property type="nucleotide sequence ID" value="NC_008514.1"/>
</dbReference>
<accession>Q06Z37</accession>
<dbReference type="EMBL" id="DQ399789">
    <property type="protein sequence ID" value="ABG76846.1"/>
    <property type="molecule type" value="Viral_cRNA"/>
</dbReference>
<keyword evidence="2" id="KW-1185">Reference proteome</keyword>
<protein>
    <submittedName>
        <fullName evidence="1">Ms</fullName>
    </submittedName>
</protein>
<evidence type="ECO:0000313" key="2">
    <source>
        <dbReference type="Proteomes" id="UP000141441"/>
    </source>
</evidence>
<dbReference type="Proteomes" id="UP000141441">
    <property type="component" value="Genome"/>
</dbReference>
<reference evidence="1 2" key="1">
    <citation type="journal article" date="2007" name="Aquaculture">
        <title>Isolation and characterization of a rhabdovirus from co-infection of two viruses in mandarin fish.</title>
        <authorList>
            <person name="Tao J.J."/>
            <person name="Gui J.F."/>
            <person name="Zhang Q.Y."/>
        </authorList>
    </citation>
    <scope>NUCLEOTIDE SEQUENCE [LARGE SCALE GENOMIC DNA]</scope>
</reference>